<evidence type="ECO:0000256" key="1">
    <source>
        <dbReference type="ARBA" id="ARBA00009477"/>
    </source>
</evidence>
<dbReference type="Pfam" id="PF25954">
    <property type="entry name" value="Beta-barrel_RND_2"/>
    <property type="match status" value="1"/>
</dbReference>
<comment type="similarity">
    <text evidence="1">Belongs to the membrane fusion protein (MFP) (TC 8.A.1) family.</text>
</comment>
<dbReference type="Proteomes" id="UP000249524">
    <property type="component" value="Unassembled WGS sequence"/>
</dbReference>
<proteinExistence type="inferred from homology"/>
<dbReference type="InterPro" id="IPR058627">
    <property type="entry name" value="MdtA-like_C"/>
</dbReference>
<gene>
    <name evidence="6" type="ORF">DJ019_19315</name>
</gene>
<dbReference type="InterPro" id="IPR058792">
    <property type="entry name" value="Beta-barrel_RND_2"/>
</dbReference>
<protein>
    <submittedName>
        <fullName evidence="6">Efflux transporter periplasmic adaptor subunit</fullName>
    </submittedName>
</protein>
<dbReference type="InterPro" id="IPR006143">
    <property type="entry name" value="RND_pump_MFP"/>
</dbReference>
<keyword evidence="7" id="KW-1185">Reference proteome</keyword>
<dbReference type="NCBIfam" id="TIGR01730">
    <property type="entry name" value="RND_mfp"/>
    <property type="match status" value="1"/>
</dbReference>
<dbReference type="PANTHER" id="PTHR30469:SF16">
    <property type="entry name" value="HAE1 FAMILY EFFLUX PUMP MFP COMPONENT"/>
    <property type="match status" value="1"/>
</dbReference>
<feature type="domain" description="Multidrug resistance protein MdtA-like C-terminal permuted SH3" evidence="5">
    <location>
        <begin position="291"/>
        <end position="349"/>
    </location>
</feature>
<dbReference type="GO" id="GO:0015562">
    <property type="term" value="F:efflux transmembrane transporter activity"/>
    <property type="evidence" value="ECO:0007669"/>
    <property type="project" value="TreeGrafter"/>
</dbReference>
<dbReference type="Gene3D" id="2.40.50.100">
    <property type="match status" value="1"/>
</dbReference>
<dbReference type="OrthoDB" id="9806939at2"/>
<dbReference type="Pfam" id="PF25967">
    <property type="entry name" value="RND-MFP_C"/>
    <property type="match status" value="1"/>
</dbReference>
<comment type="caution">
    <text evidence="6">The sequence shown here is derived from an EMBL/GenBank/DDBJ whole genome shotgun (WGS) entry which is preliminary data.</text>
</comment>
<dbReference type="SUPFAM" id="SSF111369">
    <property type="entry name" value="HlyD-like secretion proteins"/>
    <property type="match status" value="1"/>
</dbReference>
<dbReference type="GO" id="GO:1990281">
    <property type="term" value="C:efflux pump complex"/>
    <property type="evidence" value="ECO:0007669"/>
    <property type="project" value="TreeGrafter"/>
</dbReference>
<evidence type="ECO:0000256" key="2">
    <source>
        <dbReference type="SAM" id="Coils"/>
    </source>
</evidence>
<evidence type="ECO:0000256" key="3">
    <source>
        <dbReference type="SAM" id="MobiDB-lite"/>
    </source>
</evidence>
<feature type="compositionally biased region" description="Low complexity" evidence="3">
    <location>
        <begin position="360"/>
        <end position="374"/>
    </location>
</feature>
<dbReference type="AlphaFoldDB" id="A0A328B8U5"/>
<sequence length="380" mass="39351">MAVAGGFKVLTKKSGDAGGAGGPAAMSKAGGAPGGGAGNRRAGAFGGPTLVSVAVVQPRAFEDTIEVLGVAKGRQSVTLTAATTQLVERVRFSDGQRVPRGAVLVELKATEQDAGVAQAEARLLQARRAYDRYVTLGQQGFASKAAIDQYEAAWRSAQADLAAAKAREADRVIRAPFAGVVGLSDVAPGALVNPGAPIVTLDDTSVIRVDFQVPERFLGQIRQGQPLLATADAFPGETISGRIAQLDTRVDERTRAITARAEFPNPSGRLKPGMLIRVGVSRGQRTNPGAPESAVAVQGDAAFVYVLNQQGERTLAEQRPIITGVRQQGFVEIVDGVRPGDRLVADGLNKIQPGQPVRVARGPAAGAPQGARTPAPRPAA</sequence>
<organism evidence="6 7">
    <name type="scientific">Phenylobacterium kunshanense</name>
    <dbReference type="NCBI Taxonomy" id="1445034"/>
    <lineage>
        <taxon>Bacteria</taxon>
        <taxon>Pseudomonadati</taxon>
        <taxon>Pseudomonadota</taxon>
        <taxon>Alphaproteobacteria</taxon>
        <taxon>Caulobacterales</taxon>
        <taxon>Caulobacteraceae</taxon>
        <taxon>Phenylobacterium</taxon>
    </lineage>
</organism>
<evidence type="ECO:0000313" key="6">
    <source>
        <dbReference type="EMBL" id="RAK62356.1"/>
    </source>
</evidence>
<dbReference type="EMBL" id="QFYS01000012">
    <property type="protein sequence ID" value="RAK62356.1"/>
    <property type="molecule type" value="Genomic_DNA"/>
</dbReference>
<feature type="coiled-coil region" evidence="2">
    <location>
        <begin position="107"/>
        <end position="167"/>
    </location>
</feature>
<evidence type="ECO:0000313" key="7">
    <source>
        <dbReference type="Proteomes" id="UP000249524"/>
    </source>
</evidence>
<feature type="region of interest" description="Disordered" evidence="3">
    <location>
        <begin position="353"/>
        <end position="380"/>
    </location>
</feature>
<keyword evidence="2" id="KW-0175">Coiled coil</keyword>
<feature type="region of interest" description="Disordered" evidence="3">
    <location>
        <begin position="15"/>
        <end position="37"/>
    </location>
</feature>
<dbReference type="Gene3D" id="2.40.420.20">
    <property type="match status" value="1"/>
</dbReference>
<evidence type="ECO:0000259" key="4">
    <source>
        <dbReference type="Pfam" id="PF25954"/>
    </source>
</evidence>
<feature type="domain" description="CusB-like beta-barrel" evidence="4">
    <location>
        <begin position="209"/>
        <end position="281"/>
    </location>
</feature>
<name>A0A328B8U5_9CAUL</name>
<evidence type="ECO:0000259" key="5">
    <source>
        <dbReference type="Pfam" id="PF25967"/>
    </source>
</evidence>
<dbReference type="FunFam" id="2.40.30.170:FF:000010">
    <property type="entry name" value="Efflux RND transporter periplasmic adaptor subunit"/>
    <property type="match status" value="1"/>
</dbReference>
<dbReference type="Gene3D" id="2.40.30.170">
    <property type="match status" value="1"/>
</dbReference>
<dbReference type="PANTHER" id="PTHR30469">
    <property type="entry name" value="MULTIDRUG RESISTANCE PROTEIN MDTA"/>
    <property type="match status" value="1"/>
</dbReference>
<reference evidence="6 7" key="1">
    <citation type="submission" date="2018-05" db="EMBL/GenBank/DDBJ databases">
        <authorList>
            <person name="Lanie J.A."/>
            <person name="Ng W.-L."/>
            <person name="Kazmierczak K.M."/>
            <person name="Andrzejewski T.M."/>
            <person name="Davidsen T.M."/>
            <person name="Wayne K.J."/>
            <person name="Tettelin H."/>
            <person name="Glass J.I."/>
            <person name="Rusch D."/>
            <person name="Podicherti R."/>
            <person name="Tsui H.-C.T."/>
            <person name="Winkler M.E."/>
        </authorList>
    </citation>
    <scope>NUCLEOTIDE SEQUENCE [LARGE SCALE GENOMIC DNA]</scope>
    <source>
        <strain evidence="6 7">BUT-10</strain>
    </source>
</reference>
<dbReference type="Gene3D" id="1.10.287.470">
    <property type="entry name" value="Helix hairpin bin"/>
    <property type="match status" value="1"/>
</dbReference>
<accession>A0A328B8U5</accession>